<feature type="region of interest" description="Disordered" evidence="1">
    <location>
        <begin position="30"/>
        <end position="58"/>
    </location>
</feature>
<comment type="caution">
    <text evidence="2">The sequence shown here is derived from an EMBL/GenBank/DDBJ whole genome shotgun (WGS) entry which is preliminary data.</text>
</comment>
<sequence>MTHIGSLINTGITTRKSYWRLLGTIECGPTTPGAASARDELVDEGSHNRGELGPPPLESTSACEELVAECSHNYVAEIDKDRKCKCRDFEIEKHVVRSLDSFSGPASNHRLLKVGILLGYLVCLVQDLKRMKKIARIWQDLKIVYTPSPTAILAKTSQRQISDDGLYYTIETWGTQKYQGQL</sequence>
<evidence type="ECO:0000313" key="3">
    <source>
        <dbReference type="Proteomes" id="UP001472677"/>
    </source>
</evidence>
<feature type="compositionally biased region" description="Basic and acidic residues" evidence="1">
    <location>
        <begin position="37"/>
        <end position="50"/>
    </location>
</feature>
<reference evidence="2 3" key="1">
    <citation type="journal article" date="2024" name="G3 (Bethesda)">
        <title>Genome assembly of Hibiscus sabdariffa L. provides insights into metabolisms of medicinal natural products.</title>
        <authorList>
            <person name="Kim T."/>
        </authorList>
    </citation>
    <scope>NUCLEOTIDE SEQUENCE [LARGE SCALE GENOMIC DNA]</scope>
    <source>
        <strain evidence="2">TK-2024</strain>
        <tissue evidence="2">Old leaves</tissue>
    </source>
</reference>
<proteinExistence type="predicted"/>
<dbReference type="EMBL" id="JBBPBM010000006">
    <property type="protein sequence ID" value="KAK8578973.1"/>
    <property type="molecule type" value="Genomic_DNA"/>
</dbReference>
<name>A0ABR2FDF8_9ROSI</name>
<evidence type="ECO:0000256" key="1">
    <source>
        <dbReference type="SAM" id="MobiDB-lite"/>
    </source>
</evidence>
<dbReference type="Proteomes" id="UP001472677">
    <property type="component" value="Unassembled WGS sequence"/>
</dbReference>
<organism evidence="2 3">
    <name type="scientific">Hibiscus sabdariffa</name>
    <name type="common">roselle</name>
    <dbReference type="NCBI Taxonomy" id="183260"/>
    <lineage>
        <taxon>Eukaryota</taxon>
        <taxon>Viridiplantae</taxon>
        <taxon>Streptophyta</taxon>
        <taxon>Embryophyta</taxon>
        <taxon>Tracheophyta</taxon>
        <taxon>Spermatophyta</taxon>
        <taxon>Magnoliopsida</taxon>
        <taxon>eudicotyledons</taxon>
        <taxon>Gunneridae</taxon>
        <taxon>Pentapetalae</taxon>
        <taxon>rosids</taxon>
        <taxon>malvids</taxon>
        <taxon>Malvales</taxon>
        <taxon>Malvaceae</taxon>
        <taxon>Malvoideae</taxon>
        <taxon>Hibiscus</taxon>
    </lineage>
</organism>
<evidence type="ECO:0000313" key="2">
    <source>
        <dbReference type="EMBL" id="KAK8578973.1"/>
    </source>
</evidence>
<accession>A0ABR2FDF8</accession>
<gene>
    <name evidence="2" type="ORF">V6N12_069311</name>
</gene>
<keyword evidence="3" id="KW-1185">Reference proteome</keyword>
<protein>
    <submittedName>
        <fullName evidence="2">Uncharacterized protein</fullName>
    </submittedName>
</protein>